<accession>A0ABX3DEA8</accession>
<comment type="caution">
    <text evidence="1">The sequence shown here is derived from an EMBL/GenBank/DDBJ whole genome shotgun (WGS) entry which is preliminary data.</text>
</comment>
<sequence>MFNLKQTLLNYQSVFVLGLPTHETYRIFRSLLRDAVRDYMPVSYLDNGSNKTYILFNHDEDIAYVETNEGLMNLREGSNSVEKGEVIYLSVDNRNLPLGFVFVIPPQFKTKNFLADHHSNPFLRDDKRWLKHLYGILWCDAFPYGELTNKHILCGLTNWLVAQRHMPNVHLMLLEGPDTASSDLHMAEEDLSGAYSKEILAGDIVEVSDSSNLKHYFKARFNHRESFLHRQREYIKHQVEKMEDFVSDYTIFSTTYSFCIEDFVEDYISPSSIDQIFSQHVLQGISNQKKYYEYLSKIAMNLVGDYFTHIDEEFFDGSTMPFLNNFKKAGYNLPLDTYFKLVKSKKLKCIESIRSIGDDLSFRNINKLTPLEFIATIKSDKKVFTDFLMEFYQRQCESITLNFLNEQVIHLKSIGKK</sequence>
<evidence type="ECO:0000313" key="2">
    <source>
        <dbReference type="Proteomes" id="UP000180133"/>
    </source>
</evidence>
<dbReference type="Proteomes" id="UP000180133">
    <property type="component" value="Unassembled WGS sequence"/>
</dbReference>
<evidence type="ECO:0000313" key="1">
    <source>
        <dbReference type="EMBL" id="OHY96322.1"/>
    </source>
</evidence>
<dbReference type="RefSeq" id="WP_071234277.1">
    <property type="nucleotide sequence ID" value="NZ_KV861315.1"/>
</dbReference>
<proteinExistence type="predicted"/>
<organism evidence="1 2">
    <name type="scientific">Vibrio rotiferianus</name>
    <dbReference type="NCBI Taxonomy" id="190895"/>
    <lineage>
        <taxon>Bacteria</taxon>
        <taxon>Pseudomonadati</taxon>
        <taxon>Pseudomonadota</taxon>
        <taxon>Gammaproteobacteria</taxon>
        <taxon>Vibrionales</taxon>
        <taxon>Vibrionaceae</taxon>
        <taxon>Vibrio</taxon>
    </lineage>
</organism>
<gene>
    <name evidence="1" type="ORF">BI375_02075</name>
</gene>
<name>A0ABX3DEA8_9VIBR</name>
<keyword evidence="2" id="KW-1185">Reference proteome</keyword>
<dbReference type="EMBL" id="MKFT01000001">
    <property type="protein sequence ID" value="OHY96322.1"/>
    <property type="molecule type" value="Genomic_DNA"/>
</dbReference>
<protein>
    <submittedName>
        <fullName evidence="1">Uncharacterized protein</fullName>
    </submittedName>
</protein>
<reference evidence="1 2" key="1">
    <citation type="submission" date="2016-09" db="EMBL/GenBank/DDBJ databases">
        <title>Isolation, identification and antibiotic sensitivity analysis of bacterial pathogen from juvenile Hippocampus erectus with tail-rotted disease.</title>
        <authorList>
            <person name="Yang Q."/>
        </authorList>
    </citation>
    <scope>NUCLEOTIDE SEQUENCE [LARGE SCALE GENOMIC DNA]</scope>
    <source>
        <strain evidence="1 2">HM-10</strain>
    </source>
</reference>